<comment type="caution">
    <text evidence="2">The sequence shown here is derived from an EMBL/GenBank/DDBJ whole genome shotgun (WGS) entry which is preliminary data.</text>
</comment>
<evidence type="ECO:0000313" key="2">
    <source>
        <dbReference type="EMBL" id="CAK9144178.1"/>
    </source>
</evidence>
<proteinExistence type="predicted"/>
<dbReference type="AlphaFoldDB" id="A0ABC8RNF2"/>
<name>A0ABC8RNF2_9AQUA</name>
<keyword evidence="3" id="KW-1185">Reference proteome</keyword>
<organism evidence="2 3">
    <name type="scientific">Ilex paraguariensis</name>
    <name type="common">yerba mate</name>
    <dbReference type="NCBI Taxonomy" id="185542"/>
    <lineage>
        <taxon>Eukaryota</taxon>
        <taxon>Viridiplantae</taxon>
        <taxon>Streptophyta</taxon>
        <taxon>Embryophyta</taxon>
        <taxon>Tracheophyta</taxon>
        <taxon>Spermatophyta</taxon>
        <taxon>Magnoliopsida</taxon>
        <taxon>eudicotyledons</taxon>
        <taxon>Gunneridae</taxon>
        <taxon>Pentapetalae</taxon>
        <taxon>asterids</taxon>
        <taxon>campanulids</taxon>
        <taxon>Aquifoliales</taxon>
        <taxon>Aquifoliaceae</taxon>
        <taxon>Ilex</taxon>
    </lineage>
</organism>
<gene>
    <name evidence="2" type="ORF">ILEXP_LOCUS11918</name>
</gene>
<reference evidence="2 3" key="1">
    <citation type="submission" date="2024-02" db="EMBL/GenBank/DDBJ databases">
        <authorList>
            <person name="Vignale AGUSTIN F."/>
            <person name="Sosa J E."/>
            <person name="Modenutti C."/>
        </authorList>
    </citation>
    <scope>NUCLEOTIDE SEQUENCE [LARGE SCALE GENOMIC DNA]</scope>
</reference>
<feature type="region of interest" description="Disordered" evidence="1">
    <location>
        <begin position="39"/>
        <end position="60"/>
    </location>
</feature>
<dbReference type="Proteomes" id="UP001642360">
    <property type="component" value="Unassembled WGS sequence"/>
</dbReference>
<evidence type="ECO:0000256" key="1">
    <source>
        <dbReference type="SAM" id="MobiDB-lite"/>
    </source>
</evidence>
<accession>A0ABC8RNF2</accession>
<sequence>MGRVLADCSGGSQHDRPIFGPVPVSSQIFQSGHGIMAKEQDDHVEDESFPHKKRDLGNGNIMAKEQDDHVADESFPHKKRDLGNGKLLCQAASKNWQQLGTYADNISS</sequence>
<feature type="compositionally biased region" description="Basic and acidic residues" evidence="1">
    <location>
        <begin position="39"/>
        <end position="50"/>
    </location>
</feature>
<protein>
    <submittedName>
        <fullName evidence="2">Uncharacterized protein</fullName>
    </submittedName>
</protein>
<evidence type="ECO:0000313" key="3">
    <source>
        <dbReference type="Proteomes" id="UP001642360"/>
    </source>
</evidence>
<dbReference type="EMBL" id="CAUOFW020001369">
    <property type="protein sequence ID" value="CAK9144178.1"/>
    <property type="molecule type" value="Genomic_DNA"/>
</dbReference>